<evidence type="ECO:0000313" key="10">
    <source>
        <dbReference type="EMBL" id="SCM70992.1"/>
    </source>
</evidence>
<evidence type="ECO:0000256" key="1">
    <source>
        <dbReference type="ARBA" id="ARBA00008987"/>
    </source>
</evidence>
<dbReference type="PANTHER" id="PTHR45663:SF11">
    <property type="entry name" value="GEO12009P1"/>
    <property type="match status" value="1"/>
</dbReference>
<feature type="domain" description="Thioredoxin" evidence="9">
    <location>
        <begin position="1"/>
        <end position="105"/>
    </location>
</feature>
<dbReference type="Pfam" id="PF00085">
    <property type="entry name" value="Thioredoxin"/>
    <property type="match status" value="1"/>
</dbReference>
<feature type="site" description="Contributes to redox potential value" evidence="7">
    <location>
        <position position="30"/>
    </location>
</feature>
<organism evidence="10">
    <name type="scientific">uncultured Desulfovibrio sp</name>
    <dbReference type="NCBI Taxonomy" id="167968"/>
    <lineage>
        <taxon>Bacteria</taxon>
        <taxon>Pseudomonadati</taxon>
        <taxon>Thermodesulfobacteriota</taxon>
        <taxon>Desulfovibrionia</taxon>
        <taxon>Desulfovibrionales</taxon>
        <taxon>Desulfovibrionaceae</taxon>
        <taxon>Desulfovibrio</taxon>
        <taxon>environmental samples</taxon>
    </lineage>
</organism>
<sequence length="105" mass="11613">MIVVDKETFEAEVLQSSTPCVVDLWGPQCGPCLALMPEVEKLAAAYEGRIKFCKLNVAENRRLVISLRVMAVPTILFYKGEEVVARLSGDNVSIEAIKSETEKLL</sequence>
<feature type="active site" description="Nucleophile" evidence="7">
    <location>
        <position position="32"/>
    </location>
</feature>
<dbReference type="InterPro" id="IPR005746">
    <property type="entry name" value="Thioredoxin"/>
</dbReference>
<evidence type="ECO:0000256" key="6">
    <source>
        <dbReference type="PIRNR" id="PIRNR000077"/>
    </source>
</evidence>
<dbReference type="RefSeq" id="WP_179979561.1">
    <property type="nucleotide sequence ID" value="NZ_LT608333.1"/>
</dbReference>
<name>A0A212L0D1_9BACT</name>
<dbReference type="CDD" id="cd02947">
    <property type="entry name" value="TRX_family"/>
    <property type="match status" value="1"/>
</dbReference>
<dbReference type="PROSITE" id="PS51352">
    <property type="entry name" value="THIOREDOXIN_2"/>
    <property type="match status" value="1"/>
</dbReference>
<keyword evidence="2" id="KW-0813">Transport</keyword>
<evidence type="ECO:0000256" key="5">
    <source>
        <dbReference type="ARBA" id="ARBA00023284"/>
    </source>
</evidence>
<dbReference type="GO" id="GO:0015035">
    <property type="term" value="F:protein-disulfide reductase activity"/>
    <property type="evidence" value="ECO:0007669"/>
    <property type="project" value="InterPro"/>
</dbReference>
<dbReference type="EMBL" id="FMJC01000001">
    <property type="protein sequence ID" value="SCM70992.1"/>
    <property type="molecule type" value="Genomic_DNA"/>
</dbReference>
<evidence type="ECO:0000256" key="7">
    <source>
        <dbReference type="PIRSR" id="PIRSR000077-1"/>
    </source>
</evidence>
<dbReference type="PIRSF" id="PIRSF000077">
    <property type="entry name" value="Thioredoxin"/>
    <property type="match status" value="1"/>
</dbReference>
<evidence type="ECO:0000256" key="8">
    <source>
        <dbReference type="PIRSR" id="PIRSR000077-4"/>
    </source>
</evidence>
<comment type="similarity">
    <text evidence="1 6">Belongs to the thioredoxin family.</text>
</comment>
<dbReference type="Gene3D" id="3.40.30.10">
    <property type="entry name" value="Glutaredoxin"/>
    <property type="match status" value="1"/>
</dbReference>
<feature type="site" description="Contributes to redox potential value" evidence="7">
    <location>
        <position position="31"/>
    </location>
</feature>
<dbReference type="InterPro" id="IPR036249">
    <property type="entry name" value="Thioredoxin-like_sf"/>
</dbReference>
<protein>
    <recommendedName>
        <fullName evidence="6">Thioredoxin</fullName>
    </recommendedName>
</protein>
<dbReference type="GO" id="GO:0005737">
    <property type="term" value="C:cytoplasm"/>
    <property type="evidence" value="ECO:0007669"/>
    <property type="project" value="TreeGrafter"/>
</dbReference>
<accession>A0A212L0D1</accession>
<dbReference type="PANTHER" id="PTHR45663">
    <property type="entry name" value="GEO12009P1"/>
    <property type="match status" value="1"/>
</dbReference>
<evidence type="ECO:0000256" key="2">
    <source>
        <dbReference type="ARBA" id="ARBA00022448"/>
    </source>
</evidence>
<evidence type="ECO:0000259" key="9">
    <source>
        <dbReference type="PROSITE" id="PS51352"/>
    </source>
</evidence>
<dbReference type="InterPro" id="IPR013766">
    <property type="entry name" value="Thioredoxin_domain"/>
</dbReference>
<keyword evidence="3" id="KW-0249">Electron transport</keyword>
<feature type="active site" description="Nucleophile" evidence="7">
    <location>
        <position position="29"/>
    </location>
</feature>
<feature type="site" description="Deprotonates C-terminal active site Cys" evidence="7">
    <location>
        <position position="23"/>
    </location>
</feature>
<evidence type="ECO:0000256" key="3">
    <source>
        <dbReference type="ARBA" id="ARBA00022982"/>
    </source>
</evidence>
<gene>
    <name evidence="10" type="primary">trxA</name>
    <name evidence="10" type="ORF">KL86DES1_10769</name>
</gene>
<keyword evidence="4 8" id="KW-1015">Disulfide bond</keyword>
<proteinExistence type="inferred from homology"/>
<dbReference type="SUPFAM" id="SSF52833">
    <property type="entry name" value="Thioredoxin-like"/>
    <property type="match status" value="1"/>
</dbReference>
<evidence type="ECO:0000256" key="4">
    <source>
        <dbReference type="ARBA" id="ARBA00023157"/>
    </source>
</evidence>
<dbReference type="AlphaFoldDB" id="A0A212L0D1"/>
<feature type="disulfide bond" description="Redox-active" evidence="8">
    <location>
        <begin position="29"/>
        <end position="32"/>
    </location>
</feature>
<keyword evidence="5 8" id="KW-0676">Redox-active center</keyword>
<reference evidence="10" key="1">
    <citation type="submission" date="2016-08" db="EMBL/GenBank/DDBJ databases">
        <authorList>
            <person name="Seilhamer J.J."/>
        </authorList>
    </citation>
    <scope>NUCLEOTIDE SEQUENCE</scope>
    <source>
        <strain evidence="10">86-1</strain>
    </source>
</reference>